<evidence type="ECO:0000256" key="6">
    <source>
        <dbReference type="SAM" id="Phobius"/>
    </source>
</evidence>
<feature type="transmembrane region" description="Helical" evidence="6">
    <location>
        <begin position="351"/>
        <end position="374"/>
    </location>
</feature>
<evidence type="ECO:0000256" key="5">
    <source>
        <dbReference type="ARBA" id="ARBA00023136"/>
    </source>
</evidence>
<evidence type="ECO:0000256" key="4">
    <source>
        <dbReference type="ARBA" id="ARBA00022989"/>
    </source>
</evidence>
<comment type="subcellular location">
    <subcellularLocation>
        <location evidence="1">Cell membrane</location>
        <topology evidence="1">Multi-pass membrane protein</topology>
    </subcellularLocation>
</comment>
<keyword evidence="3 6" id="KW-0812">Transmembrane</keyword>
<dbReference type="InterPro" id="IPR050833">
    <property type="entry name" value="Poly_Biosynth_Transport"/>
</dbReference>
<evidence type="ECO:0000313" key="7">
    <source>
        <dbReference type="EMBL" id="TCP62055.1"/>
    </source>
</evidence>
<evidence type="ECO:0000256" key="2">
    <source>
        <dbReference type="ARBA" id="ARBA00022475"/>
    </source>
</evidence>
<feature type="transmembrane region" description="Helical" evidence="6">
    <location>
        <begin position="421"/>
        <end position="438"/>
    </location>
</feature>
<keyword evidence="8" id="KW-1185">Reference proteome</keyword>
<dbReference type="GO" id="GO:0005886">
    <property type="term" value="C:plasma membrane"/>
    <property type="evidence" value="ECO:0007669"/>
    <property type="project" value="UniProtKB-SubCell"/>
</dbReference>
<keyword evidence="2" id="KW-1003">Cell membrane</keyword>
<dbReference type="InterPro" id="IPR002797">
    <property type="entry name" value="Polysacc_synth"/>
</dbReference>
<dbReference type="PANTHER" id="PTHR30250:SF21">
    <property type="entry name" value="LIPID II FLIPPASE MURJ"/>
    <property type="match status" value="1"/>
</dbReference>
<dbReference type="PANTHER" id="PTHR30250">
    <property type="entry name" value="PST FAMILY PREDICTED COLANIC ACID TRANSPORTER"/>
    <property type="match status" value="1"/>
</dbReference>
<feature type="transmembrane region" description="Helical" evidence="6">
    <location>
        <begin position="386"/>
        <end position="409"/>
    </location>
</feature>
<dbReference type="EMBL" id="SLXT01000024">
    <property type="protein sequence ID" value="TCP62055.1"/>
    <property type="molecule type" value="Genomic_DNA"/>
</dbReference>
<evidence type="ECO:0000256" key="1">
    <source>
        <dbReference type="ARBA" id="ARBA00004651"/>
    </source>
</evidence>
<dbReference type="CDD" id="cd13124">
    <property type="entry name" value="MATE_SpoVB_like"/>
    <property type="match status" value="1"/>
</dbReference>
<comment type="caution">
    <text evidence="7">The sequence shown here is derived from an EMBL/GenBank/DDBJ whole genome shotgun (WGS) entry which is preliminary data.</text>
</comment>
<feature type="transmembrane region" description="Helical" evidence="6">
    <location>
        <begin position="326"/>
        <end position="345"/>
    </location>
</feature>
<reference evidence="7 8" key="1">
    <citation type="submission" date="2019-03" db="EMBL/GenBank/DDBJ databases">
        <title>Genomic Encyclopedia of Type Strains, Phase IV (KMG-IV): sequencing the most valuable type-strain genomes for metagenomic binning, comparative biology and taxonomic classification.</title>
        <authorList>
            <person name="Goeker M."/>
        </authorList>
    </citation>
    <scope>NUCLEOTIDE SEQUENCE [LARGE SCALE GENOMIC DNA]</scope>
    <source>
        <strain evidence="7 8">DSM 11170</strain>
    </source>
</reference>
<feature type="transmembrane region" description="Helical" evidence="6">
    <location>
        <begin position="181"/>
        <end position="210"/>
    </location>
</feature>
<sequence>MATTLAYGTVILFIATILNRGMAFYNQIALMKYVGAESIGLFQMVYPMYLFFLVVATAGLPFALTKRIAEESAHSQWGNVRRLMKVSTLVMATCGVLVTMGAVLIIPYLFPTWIVDVRAEAALWALLPSILIVCASSAVRSLCQGLQSMEPSAFGSLAEQVVRIASGLWLALWLLPRGPAWAAAGIALGITFGEFMGLIVITLLSGPFLFQRLAAFWRGFRMPTSLSHRAAWCTLWPLAYPIALSRMVLCLMFAVDAVLIPRVLQESGLTQAEATSAFGRFNGAAAPLISIPTVFTIPLSISLIPSISENYVLNQMETVKHRTLKAIRFTAIIGWPMVIMLFLLGDELCRRIFGITDLGSALSILAFGALFLYIQQTTTSILQGIGRVLFPLAVTTVAFFLRIFIFIYVASLPQFRLDGIAWAYTVSNGITAILHLLWFRYRLHWSWKALLPAVTPALGAVAFIIVFFLSSTFFSSNSLVSLMASCLLGLLAYLLMLPWLGCLSIDDLRSFPGYHRFRKYFPF</sequence>
<name>A0A4R2RSC6_9FIRM</name>
<accession>A0A4R2RSC6</accession>
<gene>
    <name evidence="7" type="ORF">EDD73_12429</name>
</gene>
<dbReference type="PIRSF" id="PIRSF038958">
    <property type="entry name" value="PG_synth_SpoVB"/>
    <property type="match status" value="1"/>
</dbReference>
<dbReference type="RefSeq" id="WP_131920116.1">
    <property type="nucleotide sequence ID" value="NZ_JAOQNU010000024.1"/>
</dbReference>
<dbReference type="OrthoDB" id="9775950at2"/>
<keyword evidence="5 6" id="KW-0472">Membrane</keyword>
<feature type="transmembrane region" description="Helical" evidence="6">
    <location>
        <begin position="284"/>
        <end position="305"/>
    </location>
</feature>
<feature type="transmembrane region" description="Helical" evidence="6">
    <location>
        <begin position="450"/>
        <end position="473"/>
    </location>
</feature>
<proteinExistence type="predicted"/>
<feature type="transmembrane region" description="Helical" evidence="6">
    <location>
        <begin position="479"/>
        <end position="500"/>
    </location>
</feature>
<feature type="transmembrane region" description="Helical" evidence="6">
    <location>
        <begin position="231"/>
        <end position="264"/>
    </location>
</feature>
<feature type="transmembrane region" description="Helical" evidence="6">
    <location>
        <begin position="122"/>
        <end position="142"/>
    </location>
</feature>
<protein>
    <submittedName>
        <fullName evidence="7">Stage V sporulation protein B</fullName>
    </submittedName>
</protein>
<keyword evidence="4 6" id="KW-1133">Transmembrane helix</keyword>
<dbReference type="InterPro" id="IPR024923">
    <property type="entry name" value="PG_synth_SpoVB"/>
</dbReference>
<organism evidence="7 8">
    <name type="scientific">Heliophilum fasciatum</name>
    <dbReference type="NCBI Taxonomy" id="35700"/>
    <lineage>
        <taxon>Bacteria</taxon>
        <taxon>Bacillati</taxon>
        <taxon>Bacillota</taxon>
        <taxon>Clostridia</taxon>
        <taxon>Eubacteriales</taxon>
        <taxon>Heliobacteriaceae</taxon>
        <taxon>Heliophilum</taxon>
    </lineage>
</organism>
<dbReference type="Pfam" id="PF01943">
    <property type="entry name" value="Polysacc_synt"/>
    <property type="match status" value="1"/>
</dbReference>
<evidence type="ECO:0000313" key="8">
    <source>
        <dbReference type="Proteomes" id="UP000294813"/>
    </source>
</evidence>
<feature type="transmembrane region" description="Helical" evidence="6">
    <location>
        <begin position="46"/>
        <end position="65"/>
    </location>
</feature>
<dbReference type="Proteomes" id="UP000294813">
    <property type="component" value="Unassembled WGS sequence"/>
</dbReference>
<dbReference type="AlphaFoldDB" id="A0A4R2RSC6"/>
<evidence type="ECO:0000256" key="3">
    <source>
        <dbReference type="ARBA" id="ARBA00022692"/>
    </source>
</evidence>
<feature type="transmembrane region" description="Helical" evidence="6">
    <location>
        <begin position="86"/>
        <end position="110"/>
    </location>
</feature>